<dbReference type="AlphaFoldDB" id="A9AW92"/>
<dbReference type="eggNOG" id="COG2226">
    <property type="taxonomic scope" value="Bacteria"/>
</dbReference>
<dbReference type="KEGG" id="hau:Haur_2102"/>
<dbReference type="Pfam" id="PF13847">
    <property type="entry name" value="Methyltransf_31"/>
    <property type="match status" value="1"/>
</dbReference>
<proteinExistence type="predicted"/>
<reference evidence="2 3" key="1">
    <citation type="journal article" date="2011" name="Stand. Genomic Sci.">
        <title>Complete genome sequence of the filamentous gliding predatory bacterium Herpetosiphon aurantiacus type strain (114-95(T)).</title>
        <authorList>
            <person name="Kiss H."/>
            <person name="Nett M."/>
            <person name="Domin N."/>
            <person name="Martin K."/>
            <person name="Maresca J.A."/>
            <person name="Copeland A."/>
            <person name="Lapidus A."/>
            <person name="Lucas S."/>
            <person name="Berry K.W."/>
            <person name="Glavina Del Rio T."/>
            <person name="Dalin E."/>
            <person name="Tice H."/>
            <person name="Pitluck S."/>
            <person name="Richardson P."/>
            <person name="Bruce D."/>
            <person name="Goodwin L."/>
            <person name="Han C."/>
            <person name="Detter J.C."/>
            <person name="Schmutz J."/>
            <person name="Brettin T."/>
            <person name="Land M."/>
            <person name="Hauser L."/>
            <person name="Kyrpides N.C."/>
            <person name="Ivanova N."/>
            <person name="Goker M."/>
            <person name="Woyke T."/>
            <person name="Klenk H.P."/>
            <person name="Bryant D.A."/>
        </authorList>
    </citation>
    <scope>NUCLEOTIDE SEQUENCE [LARGE SCALE GENOMIC DNA]</scope>
    <source>
        <strain evidence="3">ATCC 23779 / DSM 785 / 114-95</strain>
    </source>
</reference>
<dbReference type="Proteomes" id="UP000000787">
    <property type="component" value="Chromosome"/>
</dbReference>
<gene>
    <name evidence="2" type="ordered locus">Haur_2102</name>
</gene>
<dbReference type="HOGENOM" id="CLU_062440_3_1_0"/>
<dbReference type="SUPFAM" id="SSF53335">
    <property type="entry name" value="S-adenosyl-L-methionine-dependent methyltransferases"/>
    <property type="match status" value="1"/>
</dbReference>
<dbReference type="PANTHER" id="PTHR43861">
    <property type="entry name" value="TRANS-ACONITATE 2-METHYLTRANSFERASE-RELATED"/>
    <property type="match status" value="1"/>
</dbReference>
<feature type="domain" description="Methyltransferase" evidence="1">
    <location>
        <begin position="48"/>
        <end position="159"/>
    </location>
</feature>
<dbReference type="STRING" id="316274.Haur_2102"/>
<evidence type="ECO:0000259" key="1">
    <source>
        <dbReference type="Pfam" id="PF13847"/>
    </source>
</evidence>
<dbReference type="GO" id="GO:0032259">
    <property type="term" value="P:methylation"/>
    <property type="evidence" value="ECO:0007669"/>
    <property type="project" value="UniProtKB-KW"/>
</dbReference>
<dbReference type="InParanoid" id="A9AW92"/>
<evidence type="ECO:0000313" key="2">
    <source>
        <dbReference type="EMBL" id="ABX04742.1"/>
    </source>
</evidence>
<dbReference type="BioCyc" id="HAUR316274:GHYA-2130-MONOMER"/>
<dbReference type="EMBL" id="CP000875">
    <property type="protein sequence ID" value="ABX04742.1"/>
    <property type="molecule type" value="Genomic_DNA"/>
</dbReference>
<sequence length="269" mass="29450">MTTTDWGAIDQTSAAPTHCIGYLNTVSELDQVAQYKAMTFELLDLQLGQRVLDVGCGAGNDARSIAQRVGAEGLVIGLDNSEAMLTSAQNHPANHGLNVRFEHGSIDALPFPDGYFDSCRADRVFQHLEDRKQALAEMLRVTKVGGSIVVSDTDWESLLIDGPDKTLLRQVVQRITDRVRNGWSGRQLPRLFQLSGLQQVQTTAMTIIETNPTLADQLFGIQSAINDLLQQAQITREAALDWQRYCQTASRLGVFFSAITGFGVVGIKG</sequence>
<dbReference type="InterPro" id="IPR025714">
    <property type="entry name" value="Methyltranfer_dom"/>
</dbReference>
<name>A9AW92_HERA2</name>
<protein>
    <submittedName>
        <fullName evidence="2">Methyltransferase type 11</fullName>
    </submittedName>
</protein>
<dbReference type="GO" id="GO:0008168">
    <property type="term" value="F:methyltransferase activity"/>
    <property type="evidence" value="ECO:0007669"/>
    <property type="project" value="UniProtKB-KW"/>
</dbReference>
<dbReference type="Gene3D" id="3.40.50.150">
    <property type="entry name" value="Vaccinia Virus protein VP39"/>
    <property type="match status" value="1"/>
</dbReference>
<organism evidence="2 3">
    <name type="scientific">Herpetosiphon aurantiacus (strain ATCC 23779 / DSM 785 / 114-95)</name>
    <dbReference type="NCBI Taxonomy" id="316274"/>
    <lineage>
        <taxon>Bacteria</taxon>
        <taxon>Bacillati</taxon>
        <taxon>Chloroflexota</taxon>
        <taxon>Chloroflexia</taxon>
        <taxon>Herpetosiphonales</taxon>
        <taxon>Herpetosiphonaceae</taxon>
        <taxon>Herpetosiphon</taxon>
    </lineage>
</organism>
<keyword evidence="2" id="KW-0489">Methyltransferase</keyword>
<dbReference type="InterPro" id="IPR029063">
    <property type="entry name" value="SAM-dependent_MTases_sf"/>
</dbReference>
<evidence type="ECO:0000313" key="3">
    <source>
        <dbReference type="Proteomes" id="UP000000787"/>
    </source>
</evidence>
<dbReference type="CDD" id="cd02440">
    <property type="entry name" value="AdoMet_MTases"/>
    <property type="match status" value="1"/>
</dbReference>
<keyword evidence="3" id="KW-1185">Reference proteome</keyword>
<accession>A9AW92</accession>
<keyword evidence="2" id="KW-0808">Transferase</keyword>